<proteinExistence type="predicted"/>
<evidence type="ECO:0000313" key="2">
    <source>
        <dbReference type="EMBL" id="ADX44787.1"/>
    </source>
</evidence>
<feature type="transmembrane region" description="Helical" evidence="1">
    <location>
        <begin position="6"/>
        <end position="24"/>
    </location>
</feature>
<dbReference type="InterPro" id="IPR005642">
    <property type="entry name" value="LysO"/>
</dbReference>
<dbReference type="HOGENOM" id="CLU_045681_1_1_4"/>
<feature type="transmembrane region" description="Helical" evidence="1">
    <location>
        <begin position="140"/>
        <end position="160"/>
    </location>
</feature>
<reference evidence="2" key="1">
    <citation type="submission" date="2011-02" db="EMBL/GenBank/DDBJ databases">
        <title>Complete sequence of Acidovorax avenae subsp. avenae ATCC 19860.</title>
        <authorList>
            <consortium name="US DOE Joint Genome Institute"/>
            <person name="Lucas S."/>
            <person name="Copeland A."/>
            <person name="Lapidus A."/>
            <person name="Cheng J.-F."/>
            <person name="Goodwin L."/>
            <person name="Pitluck S."/>
            <person name="Chertkov O."/>
            <person name="Held B."/>
            <person name="Detter J.C."/>
            <person name="Han C."/>
            <person name="Tapia R."/>
            <person name="Land M."/>
            <person name="Hauser L."/>
            <person name="Kyrpides N."/>
            <person name="Ivanova N."/>
            <person name="Ovchinnikova G."/>
            <person name="Pagani I."/>
            <person name="Gordon S."/>
            <person name="Woyke T."/>
        </authorList>
    </citation>
    <scope>NUCLEOTIDE SEQUENCE</scope>
    <source>
        <strain evidence="2">ATCC 19860</strain>
    </source>
</reference>
<evidence type="ECO:0008006" key="4">
    <source>
        <dbReference type="Google" id="ProtNLM"/>
    </source>
</evidence>
<feature type="transmembrane region" description="Helical" evidence="1">
    <location>
        <begin position="239"/>
        <end position="260"/>
    </location>
</feature>
<feature type="transmembrane region" description="Helical" evidence="1">
    <location>
        <begin position="64"/>
        <end position="85"/>
    </location>
</feature>
<feature type="transmembrane region" description="Helical" evidence="1">
    <location>
        <begin position="106"/>
        <end position="128"/>
    </location>
</feature>
<feature type="transmembrane region" description="Helical" evidence="1">
    <location>
        <begin position="200"/>
        <end position="218"/>
    </location>
</feature>
<keyword evidence="1" id="KW-0472">Membrane</keyword>
<feature type="transmembrane region" description="Helical" evidence="1">
    <location>
        <begin position="172"/>
        <end position="194"/>
    </location>
</feature>
<dbReference type="RefSeq" id="WP_013593332.1">
    <property type="nucleotide sequence ID" value="NC_015138.1"/>
</dbReference>
<organism evidence="2 3">
    <name type="scientific">Paracidovorax avenae (strain ATCC 19860 / DSM 7227 / CCUG 15838 / JCM 20985 / LMG 2117 / NCPPB 1011)</name>
    <name type="common">Acidovorax avenae</name>
    <dbReference type="NCBI Taxonomy" id="643561"/>
    <lineage>
        <taxon>Bacteria</taxon>
        <taxon>Pseudomonadati</taxon>
        <taxon>Pseudomonadota</taxon>
        <taxon>Betaproteobacteria</taxon>
        <taxon>Burkholderiales</taxon>
        <taxon>Comamonadaceae</taxon>
        <taxon>Paracidovorax</taxon>
    </lineage>
</organism>
<name>F0Q9I0_PARA1</name>
<keyword evidence="3" id="KW-1185">Reference proteome</keyword>
<feature type="transmembrane region" description="Helical" evidence="1">
    <location>
        <begin position="31"/>
        <end position="52"/>
    </location>
</feature>
<dbReference type="GO" id="GO:0005886">
    <property type="term" value="C:plasma membrane"/>
    <property type="evidence" value="ECO:0007669"/>
    <property type="project" value="TreeGrafter"/>
</dbReference>
<accession>F0Q9I0</accession>
<dbReference type="OrthoDB" id="5451742at2"/>
<dbReference type="GO" id="GO:0015661">
    <property type="term" value="F:L-lysine efflux transmembrane transporter activity"/>
    <property type="evidence" value="ECO:0007669"/>
    <property type="project" value="InterPro"/>
</dbReference>
<evidence type="ECO:0000256" key="1">
    <source>
        <dbReference type="SAM" id="Phobius"/>
    </source>
</evidence>
<sequence length="304" mass="31856">MDVLQSLLPIVLALAGGFAVGRFLPEKIGSALVRCILPLVWLLLFLIGAEFGEVILSAQSVGQVIRSAAVFAVLTTLLPAALIFAAKVRGAGAREGRSGGTHLQAIWAPLKECCLALSMVVLGSLFFLANATFMDGAFPLPSSSAVLMALIALVGIDLARVKLSARWFSWRVLMVPGLVVVGSFAGAMAASLLTGETMRTSMALSSGFGWFTLSGVMVGNHLGQTYGTMALMIDLFRELLAIIALYMLGRYYPAVGIGSAGATALDSTLPIVKQACHPDAVPMALVSGFVLTILAPVFMAFFLS</sequence>
<dbReference type="PANTHER" id="PTHR35804">
    <property type="entry name" value="LYSINE EXPORTER LYSO"/>
    <property type="match status" value="1"/>
</dbReference>
<protein>
    <recommendedName>
        <fullName evidence="4">DUF340 domain-containing protein</fullName>
    </recommendedName>
</protein>
<dbReference type="KEGG" id="aaa:Acav_0864"/>
<feature type="transmembrane region" description="Helical" evidence="1">
    <location>
        <begin position="280"/>
        <end position="303"/>
    </location>
</feature>
<keyword evidence="1" id="KW-0812">Transmembrane</keyword>
<keyword evidence="1" id="KW-1133">Transmembrane helix</keyword>
<dbReference type="Pfam" id="PF03956">
    <property type="entry name" value="Lys_export"/>
    <property type="match status" value="1"/>
</dbReference>
<evidence type="ECO:0000313" key="3">
    <source>
        <dbReference type="Proteomes" id="UP000002482"/>
    </source>
</evidence>
<dbReference type="AlphaFoldDB" id="F0Q9I0"/>
<dbReference type="Proteomes" id="UP000002482">
    <property type="component" value="Chromosome"/>
</dbReference>
<dbReference type="GeneID" id="34239123"/>
<dbReference type="EMBL" id="CP002521">
    <property type="protein sequence ID" value="ADX44787.1"/>
    <property type="molecule type" value="Genomic_DNA"/>
</dbReference>
<dbReference type="PANTHER" id="PTHR35804:SF1">
    <property type="entry name" value="LYSINE EXPORTER LYSO"/>
    <property type="match status" value="1"/>
</dbReference>
<gene>
    <name evidence="2" type="ordered locus">Acav_0864</name>
</gene>